<sequence length="267" mass="29229">MTGLLRLLCLVAALPAAAQDYDCLMDPAEEIELGSSATGLLLERLVDRGDTVKKGQLVARLKSEIERSTVELLETRAESSAVIDAQRRQLEMIERRYERVATLRERGVATEEQFDAVEAERIASQSLLFQAELNREIAVKELERARISLDQREIRSPVDGIVAEAVLSAGEYVGSDDHLVRIVRLDPLKIEAFLPVSLYGEVSLGDSATVRPVAPLDGAYEAKIVAIDRVFDAASSTFVVVLELPNETGQLPAGHRCRLALGPPDRG</sequence>
<accession>A0A1M6LLC0</accession>
<evidence type="ECO:0000256" key="3">
    <source>
        <dbReference type="SAM" id="SignalP"/>
    </source>
</evidence>
<feature type="chain" id="PRO_5013246248" evidence="3">
    <location>
        <begin position="19"/>
        <end position="267"/>
    </location>
</feature>
<proteinExistence type="inferred from homology"/>
<dbReference type="NCBIfam" id="TIGR01730">
    <property type="entry name" value="RND_mfp"/>
    <property type="match status" value="1"/>
</dbReference>
<evidence type="ECO:0000313" key="6">
    <source>
        <dbReference type="Proteomes" id="UP000184040"/>
    </source>
</evidence>
<protein>
    <submittedName>
        <fullName evidence="5">RND family efflux transporter, MFP subunit</fullName>
    </submittedName>
</protein>
<dbReference type="Gene3D" id="1.10.287.470">
    <property type="entry name" value="Helix hairpin bin"/>
    <property type="match status" value="1"/>
</dbReference>
<dbReference type="RefSeq" id="WP_073130007.1">
    <property type="nucleotide sequence ID" value="NZ_FQZA01000016.1"/>
</dbReference>
<dbReference type="STRING" id="313368.SAMN04488012_11613"/>
<dbReference type="Gene3D" id="2.40.30.170">
    <property type="match status" value="1"/>
</dbReference>
<dbReference type="Proteomes" id="UP000184040">
    <property type="component" value="Unassembled WGS sequence"/>
</dbReference>
<name>A0A1M6LLC0_9RHOB</name>
<reference evidence="5 6" key="1">
    <citation type="submission" date="2016-11" db="EMBL/GenBank/DDBJ databases">
        <authorList>
            <person name="Jaros S."/>
            <person name="Januszkiewicz K."/>
            <person name="Wedrychowicz H."/>
        </authorList>
    </citation>
    <scope>NUCLEOTIDE SEQUENCE [LARGE SCALE GENOMIC DNA]</scope>
    <source>
        <strain evidence="5 6">DSM 26892</strain>
    </source>
</reference>
<dbReference type="SUPFAM" id="SSF111369">
    <property type="entry name" value="HlyD-like secretion proteins"/>
    <property type="match status" value="1"/>
</dbReference>
<feature type="domain" description="CzcB-like barrel-sandwich hybrid" evidence="4">
    <location>
        <begin position="43"/>
        <end position="182"/>
    </location>
</feature>
<evidence type="ECO:0000256" key="2">
    <source>
        <dbReference type="SAM" id="Coils"/>
    </source>
</evidence>
<dbReference type="GO" id="GO:0015562">
    <property type="term" value="F:efflux transmembrane transporter activity"/>
    <property type="evidence" value="ECO:0007669"/>
    <property type="project" value="TreeGrafter"/>
</dbReference>
<feature type="coiled-coil region" evidence="2">
    <location>
        <begin position="58"/>
        <end position="103"/>
    </location>
</feature>
<comment type="similarity">
    <text evidence="1">Belongs to the membrane fusion protein (MFP) (TC 8.A.1) family.</text>
</comment>
<gene>
    <name evidence="5" type="ORF">SAMN04488012_11613</name>
</gene>
<keyword evidence="2" id="KW-0175">Coiled coil</keyword>
<dbReference type="GO" id="GO:1990281">
    <property type="term" value="C:efflux pump complex"/>
    <property type="evidence" value="ECO:0007669"/>
    <property type="project" value="TreeGrafter"/>
</dbReference>
<organism evidence="5 6">
    <name type="scientific">Palleronia salina</name>
    <dbReference type="NCBI Taxonomy" id="313368"/>
    <lineage>
        <taxon>Bacteria</taxon>
        <taxon>Pseudomonadati</taxon>
        <taxon>Pseudomonadota</taxon>
        <taxon>Alphaproteobacteria</taxon>
        <taxon>Rhodobacterales</taxon>
        <taxon>Roseobacteraceae</taxon>
        <taxon>Palleronia</taxon>
    </lineage>
</organism>
<dbReference type="PANTHER" id="PTHR30469">
    <property type="entry name" value="MULTIDRUG RESISTANCE PROTEIN MDTA"/>
    <property type="match status" value="1"/>
</dbReference>
<dbReference type="AlphaFoldDB" id="A0A1M6LLC0"/>
<keyword evidence="6" id="KW-1185">Reference proteome</keyword>
<evidence type="ECO:0000256" key="1">
    <source>
        <dbReference type="ARBA" id="ARBA00009477"/>
    </source>
</evidence>
<feature type="signal peptide" evidence="3">
    <location>
        <begin position="1"/>
        <end position="18"/>
    </location>
</feature>
<keyword evidence="3" id="KW-0732">Signal</keyword>
<dbReference type="Gene3D" id="2.40.50.100">
    <property type="match status" value="1"/>
</dbReference>
<evidence type="ECO:0000313" key="5">
    <source>
        <dbReference type="EMBL" id="SHJ72026.1"/>
    </source>
</evidence>
<evidence type="ECO:0000259" key="4">
    <source>
        <dbReference type="Pfam" id="PF25973"/>
    </source>
</evidence>
<dbReference type="InterPro" id="IPR058647">
    <property type="entry name" value="BSH_CzcB-like"/>
</dbReference>
<dbReference type="Pfam" id="PF25973">
    <property type="entry name" value="BSH_CzcB"/>
    <property type="match status" value="1"/>
</dbReference>
<dbReference type="PANTHER" id="PTHR30469:SF15">
    <property type="entry name" value="HLYD FAMILY OF SECRETION PROTEINS"/>
    <property type="match status" value="1"/>
</dbReference>
<dbReference type="InterPro" id="IPR006143">
    <property type="entry name" value="RND_pump_MFP"/>
</dbReference>
<dbReference type="EMBL" id="FQZA01000016">
    <property type="protein sequence ID" value="SHJ72026.1"/>
    <property type="molecule type" value="Genomic_DNA"/>
</dbReference>